<protein>
    <recommendedName>
        <fullName evidence="3">Reverse transcriptase domain-containing protein</fullName>
    </recommendedName>
</protein>
<name>A0AA88HTM7_ARTSF</name>
<evidence type="ECO:0008006" key="3">
    <source>
        <dbReference type="Google" id="ProtNLM"/>
    </source>
</evidence>
<comment type="caution">
    <text evidence="1">The sequence shown here is derived from an EMBL/GenBank/DDBJ whole genome shotgun (WGS) entry which is preliminary data.</text>
</comment>
<accession>A0AA88HTM7</accession>
<proteinExistence type="predicted"/>
<keyword evidence="2" id="KW-1185">Reference proteome</keyword>
<dbReference type="Proteomes" id="UP001187531">
    <property type="component" value="Unassembled WGS sequence"/>
</dbReference>
<organism evidence="1 2">
    <name type="scientific">Artemia franciscana</name>
    <name type="common">Brine shrimp</name>
    <name type="synonym">Artemia sanfranciscana</name>
    <dbReference type="NCBI Taxonomy" id="6661"/>
    <lineage>
        <taxon>Eukaryota</taxon>
        <taxon>Metazoa</taxon>
        <taxon>Ecdysozoa</taxon>
        <taxon>Arthropoda</taxon>
        <taxon>Crustacea</taxon>
        <taxon>Branchiopoda</taxon>
        <taxon>Anostraca</taxon>
        <taxon>Artemiidae</taxon>
        <taxon>Artemia</taxon>
    </lineage>
</organism>
<evidence type="ECO:0000313" key="1">
    <source>
        <dbReference type="EMBL" id="KAK2710632.1"/>
    </source>
</evidence>
<dbReference type="AlphaFoldDB" id="A0AA88HTM7"/>
<gene>
    <name evidence="1" type="ORF">QYM36_011976</name>
</gene>
<dbReference type="EMBL" id="JAVRJZ010000016">
    <property type="protein sequence ID" value="KAK2710632.1"/>
    <property type="molecule type" value="Genomic_DNA"/>
</dbReference>
<reference evidence="1" key="1">
    <citation type="submission" date="2023-07" db="EMBL/GenBank/DDBJ databases">
        <title>Chromosome-level genome assembly of Artemia franciscana.</title>
        <authorList>
            <person name="Jo E."/>
        </authorList>
    </citation>
    <scope>NUCLEOTIDE SEQUENCE</scope>
    <source>
        <tissue evidence="1">Whole body</tissue>
    </source>
</reference>
<evidence type="ECO:0000313" key="2">
    <source>
        <dbReference type="Proteomes" id="UP001187531"/>
    </source>
</evidence>
<sequence length="232" mass="26005">MDVYVLINGYTPKSALEVDVTSQPQSLYYSDKFGHHKCDMKCGWQMIKNMLGTDESAEFPERVQVNIRTISKENRSISVTHKDSVSGVKTVTCGGPQGSVLRPLVSLNYVNTLRHYISDGIITSFASDTVITVVAESVEENVRKASRALECLHVFVRIPIGRAINETVKLNIEDGTEKVNQANAFLVPTTVQQNRAHGEKLFTEFAVSDLLDLFPVWQFQSHKSCKSVRLRR</sequence>